<evidence type="ECO:0000313" key="2">
    <source>
        <dbReference type="Proteomes" id="UP000054516"/>
    </source>
</evidence>
<dbReference type="OrthoDB" id="4483229at2759"/>
<name>A0A1S8AAD9_ROSNE</name>
<dbReference type="Proteomes" id="UP000054516">
    <property type="component" value="Unassembled WGS sequence"/>
</dbReference>
<evidence type="ECO:0000313" key="1">
    <source>
        <dbReference type="EMBL" id="GAW27041.1"/>
    </source>
</evidence>
<organism evidence="1">
    <name type="scientific">Rosellinia necatrix</name>
    <name type="common">White root-rot fungus</name>
    <dbReference type="NCBI Taxonomy" id="77044"/>
    <lineage>
        <taxon>Eukaryota</taxon>
        <taxon>Fungi</taxon>
        <taxon>Dikarya</taxon>
        <taxon>Ascomycota</taxon>
        <taxon>Pezizomycotina</taxon>
        <taxon>Sordariomycetes</taxon>
        <taxon>Xylariomycetidae</taxon>
        <taxon>Xylariales</taxon>
        <taxon>Xylariaceae</taxon>
        <taxon>Rosellinia</taxon>
    </lineage>
</organism>
<dbReference type="STRING" id="77044.A0A1S8AAD9"/>
<reference evidence="1" key="1">
    <citation type="submission" date="2016-03" db="EMBL/GenBank/DDBJ databases">
        <title>Draft genome sequence of Rosellinia necatrix.</title>
        <authorList>
            <person name="Kanematsu S."/>
        </authorList>
    </citation>
    <scope>NUCLEOTIDE SEQUENCE [LARGE SCALE GENOMIC DNA]</scope>
    <source>
        <strain evidence="1">W97</strain>
    </source>
</reference>
<dbReference type="EMBL" id="DF977509">
    <property type="protein sequence ID" value="GAW27041.1"/>
    <property type="molecule type" value="Genomic_DNA"/>
</dbReference>
<proteinExistence type="predicted"/>
<protein>
    <submittedName>
        <fullName evidence="1">Uncharacterized protein</fullName>
    </submittedName>
</protein>
<sequence length="60" mass="6919">MPYSDILQDTITKSTRAPIEEPISHPFHNWSVKAVFEFAEKHLDRAKTGIVPEHVVIFDE</sequence>
<accession>A0A1S8AAD9</accession>
<dbReference type="AlphaFoldDB" id="A0A1S8AAD9"/>
<keyword evidence="2" id="KW-1185">Reference proteome</keyword>
<gene>
    <name evidence="1" type="ORF">SAMD00023353_6400450</name>
</gene>